<proteinExistence type="predicted"/>
<dbReference type="Proteomes" id="UP000541154">
    <property type="component" value="Unassembled WGS sequence"/>
</dbReference>
<evidence type="ECO:0000313" key="2">
    <source>
        <dbReference type="Proteomes" id="UP000541154"/>
    </source>
</evidence>
<keyword evidence="2" id="KW-1185">Reference proteome</keyword>
<dbReference type="InterPro" id="IPR011990">
    <property type="entry name" value="TPR-like_helical_dom_sf"/>
</dbReference>
<dbReference type="Gene3D" id="1.25.40.10">
    <property type="entry name" value="Tetratricopeptide repeat domain"/>
    <property type="match status" value="1"/>
</dbReference>
<accession>A0A8H6A5F0</accession>
<comment type="caution">
    <text evidence="1">The sequence shown here is derived from an EMBL/GenBank/DDBJ whole genome shotgun (WGS) entry which is preliminary data.</text>
</comment>
<evidence type="ECO:0000313" key="1">
    <source>
        <dbReference type="EMBL" id="KAF5862151.1"/>
    </source>
</evidence>
<organism evidence="1 2">
    <name type="scientific">Petromyces alliaceus</name>
    <name type="common">Aspergillus alliaceus</name>
    <dbReference type="NCBI Taxonomy" id="209559"/>
    <lineage>
        <taxon>Eukaryota</taxon>
        <taxon>Fungi</taxon>
        <taxon>Dikarya</taxon>
        <taxon>Ascomycota</taxon>
        <taxon>Pezizomycotina</taxon>
        <taxon>Eurotiomycetes</taxon>
        <taxon>Eurotiomycetidae</taxon>
        <taxon>Eurotiales</taxon>
        <taxon>Aspergillaceae</taxon>
        <taxon>Aspergillus</taxon>
        <taxon>Aspergillus subgen. Circumdati</taxon>
    </lineage>
</organism>
<gene>
    <name evidence="1" type="ORF">ETB97_012048</name>
</gene>
<dbReference type="EMBL" id="SPNV01000080">
    <property type="protein sequence ID" value="KAF5862151.1"/>
    <property type="molecule type" value="Genomic_DNA"/>
</dbReference>
<sequence>MPSPDHFFGLYSSDNNANNAGTWIMPNVAAPSRYGNILSVTRPARSKAFCTASVARKIARLGRSEEAISMINGALDIWFVDLTAHKDEIARSPFHKGNIFGTVGKMQKASVCLRVACRLRKEITEEDRDVKSSVTEDFDEIIAFWAR</sequence>
<reference evidence="1 2" key="1">
    <citation type="submission" date="2019-04" db="EMBL/GenBank/DDBJ databases">
        <title>Aspergillus burnettii sp. nov., novel species from soil in southeast Queensland.</title>
        <authorList>
            <person name="Gilchrist C.L.M."/>
            <person name="Pitt J.I."/>
            <person name="Lange L."/>
            <person name="Lacey H.J."/>
            <person name="Vuong D."/>
            <person name="Midgley D.J."/>
            <person name="Greenfield P."/>
            <person name="Bradbury M."/>
            <person name="Lacey E."/>
            <person name="Busk P.K."/>
            <person name="Pilgaard B."/>
            <person name="Chooi Y.H."/>
            <person name="Piggott A.M."/>
        </authorList>
    </citation>
    <scope>NUCLEOTIDE SEQUENCE [LARGE SCALE GENOMIC DNA]</scope>
    <source>
        <strain evidence="1 2">FRR 5400</strain>
    </source>
</reference>
<name>A0A8H6A5F0_PETAA</name>
<protein>
    <submittedName>
        <fullName evidence="1">Uncharacterized protein</fullName>
    </submittedName>
</protein>
<dbReference type="AlphaFoldDB" id="A0A8H6A5F0"/>